<gene>
    <name evidence="2" type="ORF">D9V28_04510</name>
</gene>
<proteinExistence type="predicted"/>
<comment type="caution">
    <text evidence="2">The sequence shown here is derived from an EMBL/GenBank/DDBJ whole genome shotgun (WGS) entry which is preliminary data.</text>
</comment>
<dbReference type="InterPro" id="IPR018547">
    <property type="entry name" value="AbiEi_C"/>
</dbReference>
<accession>A0A3L7JC79</accession>
<feature type="domain" description="AbiEi antitoxin C-terminal" evidence="1">
    <location>
        <begin position="52"/>
        <end position="156"/>
    </location>
</feature>
<dbReference type="RefSeq" id="WP_121658461.1">
    <property type="nucleotide sequence ID" value="NZ_BMEK01000001.1"/>
</dbReference>
<protein>
    <recommendedName>
        <fullName evidence="1">AbiEi antitoxin C-terminal domain-containing protein</fullName>
    </recommendedName>
</protein>
<reference evidence="2 3" key="1">
    <citation type="submission" date="2018-10" db="EMBL/GenBank/DDBJ databases">
        <authorList>
            <person name="Li J."/>
        </authorList>
    </citation>
    <scope>NUCLEOTIDE SEQUENCE [LARGE SCALE GENOMIC DNA]</scope>
    <source>
        <strain evidence="2 3">ZD1-4</strain>
    </source>
</reference>
<name>A0A3L7JC79_9MICO</name>
<keyword evidence="3" id="KW-1185">Reference proteome</keyword>
<sequence length="161" mass="17944">MPRLLPTVLGPAFLPLAELCAACRDGDLIRLDDVFILVDEPDRADLRASALRTALPDVRAAEHLVAIGWTAAWIHGALDSAPWQHEMCVRADERASVRLAPRFVQRELRLRDYDEVLIAGLRVTTPRRTLHDLTRRSAHSPGFSSAEQRLARLVTGIVSPR</sequence>
<evidence type="ECO:0000313" key="2">
    <source>
        <dbReference type="EMBL" id="RLQ86102.1"/>
    </source>
</evidence>
<organism evidence="2 3">
    <name type="scientific">Mycetocola zhadangensis</name>
    <dbReference type="NCBI Taxonomy" id="1164595"/>
    <lineage>
        <taxon>Bacteria</taxon>
        <taxon>Bacillati</taxon>
        <taxon>Actinomycetota</taxon>
        <taxon>Actinomycetes</taxon>
        <taxon>Micrococcales</taxon>
        <taxon>Microbacteriaceae</taxon>
        <taxon>Mycetocola</taxon>
    </lineage>
</organism>
<dbReference type="OrthoDB" id="4802815at2"/>
<evidence type="ECO:0000313" key="3">
    <source>
        <dbReference type="Proteomes" id="UP000282460"/>
    </source>
</evidence>
<evidence type="ECO:0000259" key="1">
    <source>
        <dbReference type="Pfam" id="PF09407"/>
    </source>
</evidence>
<dbReference type="EMBL" id="RCWJ01000001">
    <property type="protein sequence ID" value="RLQ86102.1"/>
    <property type="molecule type" value="Genomic_DNA"/>
</dbReference>
<dbReference type="AlphaFoldDB" id="A0A3L7JC79"/>
<dbReference type="Proteomes" id="UP000282460">
    <property type="component" value="Unassembled WGS sequence"/>
</dbReference>
<dbReference type="Pfam" id="PF09407">
    <property type="entry name" value="AbiEi_1"/>
    <property type="match status" value="1"/>
</dbReference>